<feature type="compositionally biased region" description="Polar residues" evidence="1">
    <location>
        <begin position="1201"/>
        <end position="1220"/>
    </location>
</feature>
<dbReference type="SUPFAM" id="SSF49562">
    <property type="entry name" value="C2 domain (Calcium/lipid-binding domain, CaLB)"/>
    <property type="match status" value="1"/>
</dbReference>
<feature type="transmembrane region" description="Helical" evidence="2">
    <location>
        <begin position="137"/>
        <end position="159"/>
    </location>
</feature>
<feature type="region of interest" description="Disordered" evidence="1">
    <location>
        <begin position="210"/>
        <end position="251"/>
    </location>
</feature>
<gene>
    <name evidence="4" type="ORF">TOA249_LOCUS6331</name>
</gene>
<dbReference type="Gene3D" id="2.60.40.150">
    <property type="entry name" value="C2 domain"/>
    <property type="match status" value="1"/>
</dbReference>
<evidence type="ECO:0000256" key="2">
    <source>
        <dbReference type="SAM" id="Phobius"/>
    </source>
</evidence>
<dbReference type="Pfam" id="PF00168">
    <property type="entry name" value="C2"/>
    <property type="match status" value="1"/>
</dbReference>
<dbReference type="SMART" id="SM00239">
    <property type="entry name" value="C2"/>
    <property type="match status" value="1"/>
</dbReference>
<feature type="region of interest" description="Disordered" evidence="1">
    <location>
        <begin position="1157"/>
        <end position="1226"/>
    </location>
</feature>
<dbReference type="InterPro" id="IPR035892">
    <property type="entry name" value="C2_domain_sf"/>
</dbReference>
<feature type="domain" description="C2" evidence="3">
    <location>
        <begin position="732"/>
        <end position="854"/>
    </location>
</feature>
<sequence length="1239" mass="142078">MSSSTSDSSLNVPQLNTITSYISYIQQKNILTKERFRTIRRYFFQSIGLYVLLYYLFRLLITFYFLLKSILNLTFQMLSIGVFLPFKFIDLFLPKTTSYNILFPSIWFCSILSFFIAKLSHKNIEIHFANRFKSIKRYSFTATFVILLLLQSVLILLPLTQSIQEQRKLSLNSTPIKQPGINLAEKKLVEANTEANTPRKNFEPLKRELHDHQREELSSINNDVKTNQSSRSSNEKELFDSRGTNSELESNVEDGYSYSKDFVNQDKNTADQLTIQSRDKLSLGKERSILLQEQANYFVDSDEEFSSKVLEKLSQINQANIEQIEEILSDKTKEEKTKLTVNFKSEQQRTEIWREKINNWLSEAWDIWYQTKLDFQHIFPLRAKHTHILSRHDVSSSYLAYTDLNCYDYTQPIYHSRLSKQKHVDFLNTYRYSSPFPIYISILKSNGPQCYRDYPNSLCAINSNSFFLTSNMKLYRKLQFLIMFSTPIIIFIVIIKIITYRTQQRKCTPSFNVNPPTVVNTTKYSSSQKTTSNKLNTMRPLDVKLERELRSWLEHEQNDGYQKLSEACRIALNNTFSKNKEQLNIETLQFANANIHDISQTAFETIAINASLDIVHLIFNIINPIKYQHYSIEIPKLTGELQISVTSSTNQYSIEVKFKQIQIDNADIIDPKNVLSSDEKQEIIKLLKETIKQTIVQCCCHLFDSQENNIHESKTQRSITPLRPEPSNTNPQCETPVLSLNSNNNQPISPENEVKKLVVRIVKAVKLYDVEQPFCIVELNQPKQTHQTSIAKNGVNPFWDECFVFDSNNKSNQIRLKIIDRKKPNKKHSTPISSLDYSYSVRSSILFLAVDTVYADVAIPFSYVTSQSYKQDVRITPQHPDSIIRIEHHSPLPTLKPIKSNSCSNIKELQPNSIASPSSSSSESVQDEQNDVLHRTTIEPTSIAQQQEIVEPQGSTTTLLVPMQSTGFSIQTTTRHSSPLFETSTIRNHTFASLPGEETLPEASKIQPTYQRSPSDEIVSLPYNGNISSKDNTYANNAHNFVPIISRQTTNDSAIDTLSATSTLISYNDDKKRNKPRKAHSFMSSFRRTIFHRRKKNNNDEQNDYDGASSLNSTIHSDAMPHSLSAEPCVSLSPASPPNFHRGHSITRSFRNMFRSKGNKKTLDTSNVTIDHHDSVSTSTPTPKKRSFFHPFKSEKKRRTNGSANSLTSDDCTRSASARNTPVRANVGRPVTMTKTLVR</sequence>
<dbReference type="Proteomes" id="UP000663838">
    <property type="component" value="Unassembled WGS sequence"/>
</dbReference>
<reference evidence="4" key="1">
    <citation type="submission" date="2021-02" db="EMBL/GenBank/DDBJ databases">
        <authorList>
            <person name="Nowell W R."/>
        </authorList>
    </citation>
    <scope>NUCLEOTIDE SEQUENCE</scope>
</reference>
<accession>A0A820XZS1</accession>
<dbReference type="PANTHER" id="PTHR21119:SF5">
    <property type="entry name" value="C2 DOMAIN-CONTAINING PROTEIN"/>
    <property type="match status" value="1"/>
</dbReference>
<protein>
    <recommendedName>
        <fullName evidence="3">C2 domain-containing protein</fullName>
    </recommendedName>
</protein>
<feature type="region of interest" description="Disordered" evidence="1">
    <location>
        <begin position="1069"/>
        <end position="1120"/>
    </location>
</feature>
<feature type="region of interest" description="Disordered" evidence="1">
    <location>
        <begin position="909"/>
        <end position="930"/>
    </location>
</feature>
<feature type="region of interest" description="Disordered" evidence="1">
    <location>
        <begin position="713"/>
        <end position="746"/>
    </location>
</feature>
<evidence type="ECO:0000256" key="1">
    <source>
        <dbReference type="SAM" id="MobiDB-lite"/>
    </source>
</evidence>
<name>A0A820XZS1_9BILA</name>
<evidence type="ECO:0000313" key="4">
    <source>
        <dbReference type="EMBL" id="CAF4538902.1"/>
    </source>
</evidence>
<feature type="transmembrane region" description="Helical" evidence="2">
    <location>
        <begin position="73"/>
        <end position="93"/>
    </location>
</feature>
<feature type="transmembrane region" description="Helical" evidence="2">
    <location>
        <begin position="480"/>
        <end position="500"/>
    </location>
</feature>
<feature type="compositionally biased region" description="Polar residues" evidence="1">
    <location>
        <begin position="726"/>
        <end position="746"/>
    </location>
</feature>
<feature type="transmembrane region" description="Helical" evidence="2">
    <location>
        <begin position="42"/>
        <end position="67"/>
    </location>
</feature>
<evidence type="ECO:0000259" key="3">
    <source>
        <dbReference type="PROSITE" id="PS50004"/>
    </source>
</evidence>
<evidence type="ECO:0000313" key="5">
    <source>
        <dbReference type="Proteomes" id="UP000663838"/>
    </source>
</evidence>
<feature type="compositionally biased region" description="Polar residues" evidence="1">
    <location>
        <begin position="218"/>
        <end position="232"/>
    </location>
</feature>
<dbReference type="InterPro" id="IPR039934">
    <property type="entry name" value="C2CD2/C2CD2L"/>
</dbReference>
<keyword evidence="2" id="KW-0472">Membrane</keyword>
<dbReference type="PANTHER" id="PTHR21119">
    <property type="entry name" value="C2 DOMAIN-CONTAINING PROTEIN"/>
    <property type="match status" value="1"/>
</dbReference>
<organism evidence="4 5">
    <name type="scientific">Rotaria socialis</name>
    <dbReference type="NCBI Taxonomy" id="392032"/>
    <lineage>
        <taxon>Eukaryota</taxon>
        <taxon>Metazoa</taxon>
        <taxon>Spiralia</taxon>
        <taxon>Gnathifera</taxon>
        <taxon>Rotifera</taxon>
        <taxon>Eurotatoria</taxon>
        <taxon>Bdelloidea</taxon>
        <taxon>Philodinida</taxon>
        <taxon>Philodinidae</taxon>
        <taxon>Rotaria</taxon>
    </lineage>
</organism>
<keyword evidence="2" id="KW-1133">Transmembrane helix</keyword>
<keyword evidence="2" id="KW-0812">Transmembrane</keyword>
<feature type="transmembrane region" description="Helical" evidence="2">
    <location>
        <begin position="100"/>
        <end position="117"/>
    </location>
</feature>
<dbReference type="AlphaFoldDB" id="A0A820XZS1"/>
<dbReference type="PROSITE" id="PS50004">
    <property type="entry name" value="C2"/>
    <property type="match status" value="1"/>
</dbReference>
<feature type="compositionally biased region" description="Low complexity" evidence="1">
    <location>
        <begin position="913"/>
        <end position="924"/>
    </location>
</feature>
<proteinExistence type="predicted"/>
<dbReference type="InterPro" id="IPR000008">
    <property type="entry name" value="C2_dom"/>
</dbReference>
<comment type="caution">
    <text evidence="4">The sequence shown here is derived from an EMBL/GenBank/DDBJ whole genome shotgun (WGS) entry which is preliminary data.</text>
</comment>
<dbReference type="EMBL" id="CAJOBS010000266">
    <property type="protein sequence ID" value="CAF4538902.1"/>
    <property type="molecule type" value="Genomic_DNA"/>
</dbReference>